<gene>
    <name evidence="6" type="ORF">C1H69_04970</name>
</gene>
<dbReference type="PANTHER" id="PTHR12338">
    <property type="entry name" value="AUTOTRANSPORTER"/>
    <property type="match status" value="1"/>
</dbReference>
<dbReference type="EMBL" id="PNRF01000011">
    <property type="protein sequence ID" value="PMR76762.1"/>
    <property type="molecule type" value="Genomic_DNA"/>
</dbReference>
<sequence>MNRLYRTLHRFSSRRALGVWRVVAETARGRGKSSLGGSAAVALLGVVVLAPSQAHAADLPSGGQVVLGDGQIGLPDGRHLTIDQLSDKLAIDWDSFDIGADHRVTFQQPGADAIALNRVLGADGSAILGQLDANGRVFLLNPNGVLFGPGAEVNVGGLVASTLALSNEDFAAGDFHFQGDGGNAGIVNHGSIRAADGGAIALLGGTVSNHGTLVAHQGSVALAAGDAITLDFAGDGLLNVQVDEAVVDALVENHQLIQADGGQVLLTANAGDALLQTVVNHTGVIEAQTLDERDGRIVLLGDFAGGSVEVAGTLDASAPHGGDGGFIDTSGAHVRIHDGTSVTTLAADGRTGDWLIDPTDFTIGEGNAEKSDSGIGAATLAANLESSNIELATVASGDEPGDIHVDAAVDWYENTTLTLSAHNDIHVNADISARGDSAGLVLNHGGYRQNDGTTSPGSDYHLNGASITLGGDDASLEINGQNYTLIHTVEELQDMAGSGHYALGGEIDARATAGWNDGAGFDPIGGNSSTRFTGTFAGLGHTIGDLTIARSGPIGTQVGLFGYAGSGATIRDIGLVGGSVSGNRFVGGLVGYNRGSITDAYATGAVTGNSDVGGLVGRNYGSISQAYATGDVEGSGSRVGGLVGDNQGSISHAYATGDVEGSGSRVGGLVGRNYGSITDAYATGAVTGSSDVGGLVGGNPGGSISQAYATGDVTASSDVGGLVGSNPGGSISQAYATGDVEGSGNVVGGLVGDNWNGSITDAYATGSVSGNNNVGGLVGYNSGSGSISDAFRATTDADGNPINTGLNSLGTGRTWDELTSLETFAGWDIDGQGGSDTLWRLYEGHTTPLLRGFLTPITVTANDDTVTYDGTSQTGAAGYAIDPHDADLLSGSDSITGGGRDAGTHTLGLDGLWSTQQGYDLIVDEGTLTIDPRPITVSADDLAKVYGEADPTLTWQVTEGNLVFDDSLSGSLSRDAGENVGGYTIGQGSLEHGNYAITFDEGVLTITAIPTPEPEPTPDPGAAVMPPGYLAALGSAHTQARTQAEEQDRAGGDIDTRLPAGDEEGEAGGLYRVVDG</sequence>
<feature type="compositionally biased region" description="Basic and acidic residues" evidence="4">
    <location>
        <begin position="1043"/>
        <end position="1056"/>
    </location>
</feature>
<dbReference type="Pfam" id="PF07581">
    <property type="entry name" value="Glug"/>
    <property type="match status" value="7"/>
</dbReference>
<organism evidence="6 7">
    <name type="scientific">Billgrantia endophytica</name>
    <dbReference type="NCBI Taxonomy" id="2033802"/>
    <lineage>
        <taxon>Bacteria</taxon>
        <taxon>Pseudomonadati</taxon>
        <taxon>Pseudomonadota</taxon>
        <taxon>Gammaproteobacteria</taxon>
        <taxon>Oceanospirillales</taxon>
        <taxon>Halomonadaceae</taxon>
        <taxon>Billgrantia</taxon>
    </lineage>
</organism>
<dbReference type="RefSeq" id="WP_133154954.1">
    <property type="nucleotide sequence ID" value="NZ_PNRF01000011.1"/>
</dbReference>
<dbReference type="NCBIfam" id="TIGR01901">
    <property type="entry name" value="adhes_NPXG"/>
    <property type="match status" value="1"/>
</dbReference>
<dbReference type="InterPro" id="IPR050909">
    <property type="entry name" value="Bact_Autotransporter_VF"/>
</dbReference>
<dbReference type="Proteomes" id="UP000235803">
    <property type="component" value="Unassembled WGS sequence"/>
</dbReference>
<evidence type="ECO:0000256" key="4">
    <source>
        <dbReference type="SAM" id="MobiDB-lite"/>
    </source>
</evidence>
<dbReference type="PANTHER" id="PTHR12338:SF8">
    <property type="entry name" value="HEME_HEMOPEXIN-BINDING PROTEIN"/>
    <property type="match status" value="1"/>
</dbReference>
<comment type="subcellular location">
    <subcellularLocation>
        <location evidence="1">Secreted</location>
    </subcellularLocation>
</comment>
<dbReference type="InterPro" id="IPR041286">
    <property type="entry name" value="MBG_2"/>
</dbReference>
<reference evidence="6 7" key="1">
    <citation type="submission" date="2018-01" db="EMBL/GenBank/DDBJ databases">
        <title>Halomonas endophytica sp. nov., isolated from storage liquid in the stems of Populus euphratica.</title>
        <authorList>
            <person name="Chen C."/>
        </authorList>
    </citation>
    <scope>NUCLEOTIDE SEQUENCE [LARGE SCALE GENOMIC DNA]</scope>
    <source>
        <strain evidence="6 7">MC28</strain>
    </source>
</reference>
<keyword evidence="3" id="KW-0732">Signal</keyword>
<dbReference type="Gene3D" id="2.160.20.10">
    <property type="entry name" value="Single-stranded right-handed beta-helix, Pectin lyase-like"/>
    <property type="match status" value="1"/>
</dbReference>
<evidence type="ECO:0000259" key="5">
    <source>
        <dbReference type="SMART" id="SM00912"/>
    </source>
</evidence>
<dbReference type="Pfam" id="PF05860">
    <property type="entry name" value="TPS"/>
    <property type="match status" value="1"/>
</dbReference>
<dbReference type="OrthoDB" id="218680at2"/>
<keyword evidence="7" id="KW-1185">Reference proteome</keyword>
<feature type="region of interest" description="Disordered" evidence="4">
    <location>
        <begin position="1034"/>
        <end position="1076"/>
    </location>
</feature>
<evidence type="ECO:0000256" key="1">
    <source>
        <dbReference type="ARBA" id="ARBA00004613"/>
    </source>
</evidence>
<proteinExistence type="predicted"/>
<feature type="domain" description="Filamentous haemagglutinin FhaB/tRNA nuclease CdiA-like TPS" evidence="5">
    <location>
        <begin position="56"/>
        <end position="169"/>
    </location>
</feature>
<protein>
    <recommendedName>
        <fullName evidence="5">Filamentous haemagglutinin FhaB/tRNA nuclease CdiA-like TPS domain-containing protein</fullName>
    </recommendedName>
</protein>
<dbReference type="GO" id="GO:0005576">
    <property type="term" value="C:extracellular region"/>
    <property type="evidence" value="ECO:0007669"/>
    <property type="project" value="UniProtKB-SubCell"/>
</dbReference>
<dbReference type="InterPro" id="IPR011050">
    <property type="entry name" value="Pectin_lyase_fold/virulence"/>
</dbReference>
<keyword evidence="2" id="KW-0964">Secreted</keyword>
<dbReference type="InterPro" id="IPR011493">
    <property type="entry name" value="GLUG"/>
</dbReference>
<evidence type="ECO:0000256" key="3">
    <source>
        <dbReference type="ARBA" id="ARBA00022729"/>
    </source>
</evidence>
<dbReference type="SMART" id="SM00912">
    <property type="entry name" value="Haemagg_act"/>
    <property type="match status" value="1"/>
</dbReference>
<dbReference type="Gene3D" id="2.160.20.110">
    <property type="match status" value="1"/>
</dbReference>
<evidence type="ECO:0000313" key="7">
    <source>
        <dbReference type="Proteomes" id="UP000235803"/>
    </source>
</evidence>
<dbReference type="InterPro" id="IPR008638">
    <property type="entry name" value="FhaB/CdiA-like_TPS"/>
</dbReference>
<comment type="caution">
    <text evidence="6">The sequence shown here is derived from an EMBL/GenBank/DDBJ whole genome shotgun (WGS) entry which is preliminary data.</text>
</comment>
<evidence type="ECO:0000256" key="2">
    <source>
        <dbReference type="ARBA" id="ARBA00022525"/>
    </source>
</evidence>
<dbReference type="SUPFAM" id="SSF51126">
    <property type="entry name" value="Pectin lyase-like"/>
    <property type="match status" value="1"/>
</dbReference>
<feature type="non-terminal residue" evidence="6">
    <location>
        <position position="1076"/>
    </location>
</feature>
<name>A0A2N7U8L4_9GAMM</name>
<dbReference type="Pfam" id="PF18676">
    <property type="entry name" value="MBG_2"/>
    <property type="match status" value="1"/>
</dbReference>
<accession>A0A2N7U8L4</accession>
<dbReference type="AlphaFoldDB" id="A0A2N7U8L4"/>
<evidence type="ECO:0000313" key="6">
    <source>
        <dbReference type="EMBL" id="PMR76762.1"/>
    </source>
</evidence>
<dbReference type="InterPro" id="IPR012334">
    <property type="entry name" value="Pectin_lyas_fold"/>
</dbReference>